<dbReference type="PANTHER" id="PTHR11803">
    <property type="entry name" value="2-IMINOBUTANOATE/2-IMINOPROPANOATE DEAMINASE RIDA"/>
    <property type="match status" value="1"/>
</dbReference>
<organism evidence="2 3">
    <name type="scientific">Sphingosinicella rhizophila</name>
    <dbReference type="NCBI Taxonomy" id="3050082"/>
    <lineage>
        <taxon>Bacteria</taxon>
        <taxon>Pseudomonadati</taxon>
        <taxon>Pseudomonadota</taxon>
        <taxon>Alphaproteobacteria</taxon>
        <taxon>Sphingomonadales</taxon>
        <taxon>Sphingosinicellaceae</taxon>
        <taxon>Sphingosinicella</taxon>
    </lineage>
</organism>
<dbReference type="CDD" id="cd00448">
    <property type="entry name" value="YjgF_YER057c_UK114_family"/>
    <property type="match status" value="1"/>
</dbReference>
<name>A0ABU3QBN1_9SPHN</name>
<dbReference type="NCBIfam" id="TIGR00004">
    <property type="entry name" value="Rid family detoxifying hydrolase"/>
    <property type="match status" value="1"/>
</dbReference>
<reference evidence="2 3" key="1">
    <citation type="submission" date="2023-05" db="EMBL/GenBank/DDBJ databases">
        <authorList>
            <person name="Guo Y."/>
        </authorList>
    </citation>
    <scope>NUCLEOTIDE SEQUENCE [LARGE SCALE GENOMIC DNA]</scope>
    <source>
        <strain evidence="2 3">GR2756</strain>
    </source>
</reference>
<sequence>MMGMVWPTLPALASDARQAIVAPDAPAAIGPYSQAILAGDTLYLSGQIGVDPESGKFASEEVTGQTEQALRNLDAVLKAAGMGMDDVVQAQVFLADLDDFAAMNQVYGRWFDLPPARATVQVARLPRDARVEIMLVAVRGRSGER</sequence>
<dbReference type="PANTHER" id="PTHR11803:SF39">
    <property type="entry name" value="2-IMINOBUTANOATE_2-IMINOPROPANOATE DEAMINASE"/>
    <property type="match status" value="1"/>
</dbReference>
<dbReference type="Pfam" id="PF01042">
    <property type="entry name" value="Ribonuc_L-PSP"/>
    <property type="match status" value="1"/>
</dbReference>
<keyword evidence="3" id="KW-1185">Reference proteome</keyword>
<comment type="similarity">
    <text evidence="1">Belongs to the RutC family.</text>
</comment>
<dbReference type="PROSITE" id="PS01094">
    <property type="entry name" value="UPF0076"/>
    <property type="match status" value="1"/>
</dbReference>
<dbReference type="InterPro" id="IPR006175">
    <property type="entry name" value="YjgF/YER057c/UK114"/>
</dbReference>
<dbReference type="InterPro" id="IPR035959">
    <property type="entry name" value="RutC-like_sf"/>
</dbReference>
<dbReference type="EMBL" id="JAVUPU010000012">
    <property type="protein sequence ID" value="MDT9600788.1"/>
    <property type="molecule type" value="Genomic_DNA"/>
</dbReference>
<dbReference type="InterPro" id="IPR019897">
    <property type="entry name" value="RidA_CS"/>
</dbReference>
<evidence type="ECO:0000313" key="2">
    <source>
        <dbReference type="EMBL" id="MDT9600788.1"/>
    </source>
</evidence>
<dbReference type="SUPFAM" id="SSF55298">
    <property type="entry name" value="YjgF-like"/>
    <property type="match status" value="1"/>
</dbReference>
<proteinExistence type="inferred from homology"/>
<comment type="caution">
    <text evidence="2">The sequence shown here is derived from an EMBL/GenBank/DDBJ whole genome shotgun (WGS) entry which is preliminary data.</text>
</comment>
<dbReference type="InterPro" id="IPR006056">
    <property type="entry name" value="RidA"/>
</dbReference>
<protein>
    <submittedName>
        <fullName evidence="2">RidA family protein</fullName>
    </submittedName>
</protein>
<dbReference type="Proteomes" id="UP001259572">
    <property type="component" value="Unassembled WGS sequence"/>
</dbReference>
<dbReference type="RefSeq" id="WP_315728272.1">
    <property type="nucleotide sequence ID" value="NZ_JAVUPU010000012.1"/>
</dbReference>
<evidence type="ECO:0000313" key="3">
    <source>
        <dbReference type="Proteomes" id="UP001259572"/>
    </source>
</evidence>
<dbReference type="Gene3D" id="3.30.1330.40">
    <property type="entry name" value="RutC-like"/>
    <property type="match status" value="1"/>
</dbReference>
<gene>
    <name evidence="2" type="ORF">RQX22_17635</name>
</gene>
<accession>A0ABU3QBN1</accession>
<evidence type="ECO:0000256" key="1">
    <source>
        <dbReference type="ARBA" id="ARBA00010552"/>
    </source>
</evidence>